<accession>A0A6A4GMF4</accession>
<dbReference type="EMBL" id="ML769877">
    <property type="protein sequence ID" value="KAE9386467.1"/>
    <property type="molecule type" value="Genomic_DNA"/>
</dbReference>
<sequence>MMKRVTFCPEVAASVDKPVKPVMSPSQPVTKKLHIEDYGPLTFAFYLPYDFLTSRVLELEPSLRESQGFEEPFSSYDNHHLFASYMCEEAQKIWPAAFLCTVEHPDDPEEACSIGLGLADNGHRRFRHIPTVAQVKELRKALGLNMKEVKLGWLEDVNFHSHS</sequence>
<protein>
    <submittedName>
        <fullName evidence="1">Uncharacterized protein</fullName>
    </submittedName>
</protein>
<dbReference type="AlphaFoldDB" id="A0A6A4GMF4"/>
<organism evidence="1 2">
    <name type="scientific">Gymnopus androsaceus JB14</name>
    <dbReference type="NCBI Taxonomy" id="1447944"/>
    <lineage>
        <taxon>Eukaryota</taxon>
        <taxon>Fungi</taxon>
        <taxon>Dikarya</taxon>
        <taxon>Basidiomycota</taxon>
        <taxon>Agaricomycotina</taxon>
        <taxon>Agaricomycetes</taxon>
        <taxon>Agaricomycetidae</taxon>
        <taxon>Agaricales</taxon>
        <taxon>Marasmiineae</taxon>
        <taxon>Omphalotaceae</taxon>
        <taxon>Gymnopus</taxon>
    </lineage>
</organism>
<dbReference type="Proteomes" id="UP000799118">
    <property type="component" value="Unassembled WGS sequence"/>
</dbReference>
<reference evidence="1" key="1">
    <citation type="journal article" date="2019" name="Environ. Microbiol.">
        <title>Fungal ecological strategies reflected in gene transcription - a case study of two litter decomposers.</title>
        <authorList>
            <person name="Barbi F."/>
            <person name="Kohler A."/>
            <person name="Barry K."/>
            <person name="Baskaran P."/>
            <person name="Daum C."/>
            <person name="Fauchery L."/>
            <person name="Ihrmark K."/>
            <person name="Kuo A."/>
            <person name="LaButti K."/>
            <person name="Lipzen A."/>
            <person name="Morin E."/>
            <person name="Grigoriev I.V."/>
            <person name="Henrissat B."/>
            <person name="Lindahl B."/>
            <person name="Martin F."/>
        </authorList>
    </citation>
    <scope>NUCLEOTIDE SEQUENCE</scope>
    <source>
        <strain evidence="1">JB14</strain>
    </source>
</reference>
<gene>
    <name evidence="1" type="ORF">BT96DRAFT_928177</name>
</gene>
<proteinExistence type="predicted"/>
<evidence type="ECO:0000313" key="1">
    <source>
        <dbReference type="EMBL" id="KAE9386467.1"/>
    </source>
</evidence>
<name>A0A6A4GMF4_9AGAR</name>
<evidence type="ECO:0000313" key="2">
    <source>
        <dbReference type="Proteomes" id="UP000799118"/>
    </source>
</evidence>
<keyword evidence="2" id="KW-1185">Reference proteome</keyword>